<feature type="transmembrane region" description="Helical" evidence="6">
    <location>
        <begin position="21"/>
        <end position="39"/>
    </location>
</feature>
<evidence type="ECO:0000256" key="2">
    <source>
        <dbReference type="ARBA" id="ARBA00022475"/>
    </source>
</evidence>
<evidence type="ECO:0000313" key="8">
    <source>
        <dbReference type="Proteomes" id="UP001290861"/>
    </source>
</evidence>
<feature type="transmembrane region" description="Helical" evidence="6">
    <location>
        <begin position="318"/>
        <end position="338"/>
    </location>
</feature>
<dbReference type="EMBL" id="JARVCO010000004">
    <property type="protein sequence ID" value="MDZ8117756.1"/>
    <property type="molecule type" value="Genomic_DNA"/>
</dbReference>
<feature type="transmembrane region" description="Helical" evidence="6">
    <location>
        <begin position="442"/>
        <end position="463"/>
    </location>
</feature>
<reference evidence="7 8" key="1">
    <citation type="journal article" date="2024" name="Appl. Environ. Microbiol.">
        <title>Pontiella agarivorans sp. nov., a novel marine anaerobic bacterium capable of degrading macroalgal polysaccharides and fixing nitrogen.</title>
        <authorList>
            <person name="Liu N."/>
            <person name="Kivenson V."/>
            <person name="Peng X."/>
            <person name="Cui Z."/>
            <person name="Lankiewicz T.S."/>
            <person name="Gosselin K.M."/>
            <person name="English C.J."/>
            <person name="Blair E.M."/>
            <person name="O'Malley M.A."/>
            <person name="Valentine D.L."/>
        </authorList>
    </citation>
    <scope>NUCLEOTIDE SEQUENCE [LARGE SCALE GENOMIC DNA]</scope>
    <source>
        <strain evidence="7 8">NLcol2</strain>
    </source>
</reference>
<evidence type="ECO:0000256" key="4">
    <source>
        <dbReference type="ARBA" id="ARBA00022989"/>
    </source>
</evidence>
<dbReference type="RefSeq" id="WP_322607559.1">
    <property type="nucleotide sequence ID" value="NZ_JARVCO010000004.1"/>
</dbReference>
<evidence type="ECO:0000256" key="5">
    <source>
        <dbReference type="ARBA" id="ARBA00023136"/>
    </source>
</evidence>
<evidence type="ECO:0000313" key="7">
    <source>
        <dbReference type="EMBL" id="MDZ8117756.1"/>
    </source>
</evidence>
<dbReference type="InterPro" id="IPR050833">
    <property type="entry name" value="Poly_Biosynth_Transport"/>
</dbReference>
<keyword evidence="3 6" id="KW-0812">Transmembrane</keyword>
<dbReference type="Proteomes" id="UP001290861">
    <property type="component" value="Unassembled WGS sequence"/>
</dbReference>
<organism evidence="7 8">
    <name type="scientific">Pontiella agarivorans</name>
    <dbReference type="NCBI Taxonomy" id="3038953"/>
    <lineage>
        <taxon>Bacteria</taxon>
        <taxon>Pseudomonadati</taxon>
        <taxon>Kiritimatiellota</taxon>
        <taxon>Kiritimatiellia</taxon>
        <taxon>Kiritimatiellales</taxon>
        <taxon>Pontiellaceae</taxon>
        <taxon>Pontiella</taxon>
    </lineage>
</organism>
<feature type="transmembrane region" description="Helical" evidence="6">
    <location>
        <begin position="59"/>
        <end position="78"/>
    </location>
</feature>
<keyword evidence="8" id="KW-1185">Reference proteome</keyword>
<keyword evidence="5 6" id="KW-0472">Membrane</keyword>
<comment type="caution">
    <text evidence="7">The sequence shown here is derived from an EMBL/GenBank/DDBJ whole genome shotgun (WGS) entry which is preliminary data.</text>
</comment>
<name>A0ABU5MU77_9BACT</name>
<feature type="transmembrane region" description="Helical" evidence="6">
    <location>
        <begin position="234"/>
        <end position="252"/>
    </location>
</feature>
<protein>
    <recommendedName>
        <fullName evidence="9">Membrane protein involved in the export of O-antigen and teichoic acid</fullName>
    </recommendedName>
</protein>
<sequence length="515" mass="57019">MPEFKSDSSLRRILSNGVYTVSRFGIYAISGILFIPFLVKEFGSGSYGLLALGGFLTQYIGMISSCVGTAVARYLNIALNSNDWKQANEIFTTAIVANAGFILLQLPLFALGVWKLDWLIDFPEELASDFRILVACNILLFFLNIMKGVLFTPIQAANRLDISEKFMIGSQIARMVLLFGLIKCCGARLWIVGAVDLSLSICVFLIGVSIYHKLVQENLIFKREYITTKWVKPILSMAGWSLVSMLGFSLFVKTDVWIINRFVSKEMAGVYAALLVWPNLIKQVGSVLGGLVAPVFTIDFAHGRNERMVDSLMVSAQFVAYAASLLCGIFIALAPGLIRLWLDESFIQYALWIRLLLGLLVFTISGSVFWRIFVTIGETKYMGLGNLIPGVLNISFSLLLVHFGYGALGVIYASMAALVLKENILFPFWISKEVGIPFWRFLLIYLRAGAGCVLVILVSQLLISKPVEMSIWQLGYVMPLSGLALLALIILMSTNNEKQAFTKAVQNNLPIGAKK</sequence>
<evidence type="ECO:0000256" key="6">
    <source>
        <dbReference type="SAM" id="Phobius"/>
    </source>
</evidence>
<dbReference type="PANTHER" id="PTHR30250:SF26">
    <property type="entry name" value="PSMA PROTEIN"/>
    <property type="match status" value="1"/>
</dbReference>
<dbReference type="PANTHER" id="PTHR30250">
    <property type="entry name" value="PST FAMILY PREDICTED COLANIC ACID TRANSPORTER"/>
    <property type="match status" value="1"/>
</dbReference>
<feature type="transmembrane region" description="Helical" evidence="6">
    <location>
        <begin position="272"/>
        <end position="297"/>
    </location>
</feature>
<comment type="subcellular location">
    <subcellularLocation>
        <location evidence="1">Cell membrane</location>
        <topology evidence="1">Multi-pass membrane protein</topology>
    </subcellularLocation>
</comment>
<gene>
    <name evidence="7" type="ORF">P9H32_03890</name>
</gene>
<feature type="transmembrane region" description="Helical" evidence="6">
    <location>
        <begin position="130"/>
        <end position="151"/>
    </location>
</feature>
<keyword evidence="4 6" id="KW-1133">Transmembrane helix</keyword>
<evidence type="ECO:0000256" key="1">
    <source>
        <dbReference type="ARBA" id="ARBA00004651"/>
    </source>
</evidence>
<proteinExistence type="predicted"/>
<accession>A0ABU5MU77</accession>
<feature type="transmembrane region" description="Helical" evidence="6">
    <location>
        <begin position="350"/>
        <end position="372"/>
    </location>
</feature>
<feature type="transmembrane region" description="Helical" evidence="6">
    <location>
        <begin position="197"/>
        <end position="214"/>
    </location>
</feature>
<feature type="transmembrane region" description="Helical" evidence="6">
    <location>
        <begin position="90"/>
        <end position="110"/>
    </location>
</feature>
<keyword evidence="2" id="KW-1003">Cell membrane</keyword>
<evidence type="ECO:0000256" key="3">
    <source>
        <dbReference type="ARBA" id="ARBA00022692"/>
    </source>
</evidence>
<feature type="transmembrane region" description="Helical" evidence="6">
    <location>
        <begin position="469"/>
        <end position="491"/>
    </location>
</feature>
<evidence type="ECO:0008006" key="9">
    <source>
        <dbReference type="Google" id="ProtNLM"/>
    </source>
</evidence>